<organism evidence="2 3">
    <name type="scientific">Acetobacter suratthaniensis</name>
    <dbReference type="NCBI Taxonomy" id="1502841"/>
    <lineage>
        <taxon>Bacteria</taxon>
        <taxon>Pseudomonadati</taxon>
        <taxon>Pseudomonadota</taxon>
        <taxon>Alphaproteobacteria</taxon>
        <taxon>Acetobacterales</taxon>
        <taxon>Acetobacteraceae</taxon>
        <taxon>Acetobacter</taxon>
    </lineage>
</organism>
<keyword evidence="1" id="KW-1133">Transmembrane helix</keyword>
<dbReference type="EMBL" id="JAFVMG010000021">
    <property type="protein sequence ID" value="MBO1329423.1"/>
    <property type="molecule type" value="Genomic_DNA"/>
</dbReference>
<evidence type="ECO:0000313" key="2">
    <source>
        <dbReference type="EMBL" id="MBO1329423.1"/>
    </source>
</evidence>
<name>A0ABS3LPX7_9PROT</name>
<gene>
    <name evidence="2" type="ORF">J2D75_13180</name>
</gene>
<feature type="transmembrane region" description="Helical" evidence="1">
    <location>
        <begin position="17"/>
        <end position="40"/>
    </location>
</feature>
<evidence type="ECO:0000256" key="1">
    <source>
        <dbReference type="SAM" id="Phobius"/>
    </source>
</evidence>
<dbReference type="RefSeq" id="WP_207855280.1">
    <property type="nucleotide sequence ID" value="NZ_JAFVMG010000021.1"/>
</dbReference>
<evidence type="ECO:0000313" key="3">
    <source>
        <dbReference type="Proteomes" id="UP000664399"/>
    </source>
</evidence>
<keyword evidence="1" id="KW-0472">Membrane</keyword>
<keyword evidence="3" id="KW-1185">Reference proteome</keyword>
<sequence length="135" mass="13872">MTQDHNQAPSEYRTPRALLAAVIGMGVLIVVGTAFLIGVIMHRMNGGGHHAPPGVPLVEAPSAPAISKVPSLATGPEVPPVHLPLGEGEHLLGLTRVQDGLVALHVSGPHGDRVVLWQVGSGQVRPALDTAVPAP</sequence>
<proteinExistence type="predicted"/>
<dbReference type="Proteomes" id="UP000664399">
    <property type="component" value="Unassembled WGS sequence"/>
</dbReference>
<protein>
    <submittedName>
        <fullName evidence="2">Uncharacterized protein</fullName>
    </submittedName>
</protein>
<reference evidence="2 3" key="1">
    <citation type="submission" date="2021-03" db="EMBL/GenBank/DDBJ databases">
        <title>The complete genome sequence of Acetobacter suratthaniensis TBRC 1719.</title>
        <authorList>
            <person name="Charoenyingcharoen P."/>
            <person name="Yukphan P."/>
        </authorList>
    </citation>
    <scope>NUCLEOTIDE SEQUENCE [LARGE SCALE GENOMIC DNA]</scope>
    <source>
        <strain evidence="2 3">TBRC 1719</strain>
    </source>
</reference>
<comment type="caution">
    <text evidence="2">The sequence shown here is derived from an EMBL/GenBank/DDBJ whole genome shotgun (WGS) entry which is preliminary data.</text>
</comment>
<accession>A0ABS3LPX7</accession>
<keyword evidence="1" id="KW-0812">Transmembrane</keyword>